<evidence type="ECO:0000256" key="1">
    <source>
        <dbReference type="SAM" id="SignalP"/>
    </source>
</evidence>
<feature type="signal peptide" evidence="1">
    <location>
        <begin position="1"/>
        <end position="21"/>
    </location>
</feature>
<comment type="caution">
    <text evidence="2">The sequence shown here is derived from an EMBL/GenBank/DDBJ whole genome shotgun (WGS) entry which is preliminary data.</text>
</comment>
<keyword evidence="1" id="KW-0732">Signal</keyword>
<protein>
    <submittedName>
        <fullName evidence="2">Uncharacterized protein</fullName>
    </submittedName>
</protein>
<dbReference type="RefSeq" id="WP_224190965.1">
    <property type="nucleotide sequence ID" value="NZ_JAIRAU010000005.1"/>
</dbReference>
<dbReference type="Proteomes" id="UP001139031">
    <property type="component" value="Unassembled WGS sequence"/>
</dbReference>
<evidence type="ECO:0000313" key="2">
    <source>
        <dbReference type="EMBL" id="MBZ5709187.1"/>
    </source>
</evidence>
<accession>A0ABS7TM24</accession>
<evidence type="ECO:0000313" key="3">
    <source>
        <dbReference type="Proteomes" id="UP001139031"/>
    </source>
</evidence>
<sequence length="52" mass="5598">MSARTCALALHSFMSACFMRACTTQTTSLRSPMNVHGPSEGIKSRFESAACL</sequence>
<name>A0ABS7TM24_9BACT</name>
<feature type="chain" id="PRO_5046661409" evidence="1">
    <location>
        <begin position="22"/>
        <end position="52"/>
    </location>
</feature>
<dbReference type="PROSITE" id="PS51257">
    <property type="entry name" value="PROKAR_LIPOPROTEIN"/>
    <property type="match status" value="1"/>
</dbReference>
<keyword evidence="3" id="KW-1185">Reference proteome</keyword>
<proteinExistence type="predicted"/>
<gene>
    <name evidence="2" type="ORF">K7C98_07935</name>
</gene>
<organism evidence="2 3">
    <name type="scientific">Nannocystis pusilla</name>
    <dbReference type="NCBI Taxonomy" id="889268"/>
    <lineage>
        <taxon>Bacteria</taxon>
        <taxon>Pseudomonadati</taxon>
        <taxon>Myxococcota</taxon>
        <taxon>Polyangia</taxon>
        <taxon>Nannocystales</taxon>
        <taxon>Nannocystaceae</taxon>
        <taxon>Nannocystis</taxon>
    </lineage>
</organism>
<reference evidence="2" key="1">
    <citation type="submission" date="2021-08" db="EMBL/GenBank/DDBJ databases">
        <authorList>
            <person name="Stevens D.C."/>
        </authorList>
    </citation>
    <scope>NUCLEOTIDE SEQUENCE</scope>
    <source>
        <strain evidence="2">DSM 53165</strain>
    </source>
</reference>
<dbReference type="EMBL" id="JAIRAU010000005">
    <property type="protein sequence ID" value="MBZ5709187.1"/>
    <property type="molecule type" value="Genomic_DNA"/>
</dbReference>